<feature type="domain" description="GED" evidence="9">
    <location>
        <begin position="523"/>
        <end position="614"/>
    </location>
</feature>
<keyword evidence="4" id="KW-0378">Hydrolase</keyword>
<dbReference type="Proteomes" id="UP000186922">
    <property type="component" value="Unassembled WGS sequence"/>
</dbReference>
<dbReference type="PANTHER" id="PTHR11566:SF212">
    <property type="entry name" value="DYNAMIN"/>
    <property type="match status" value="1"/>
</dbReference>
<protein>
    <recommendedName>
        <fullName evidence="1">dynamin GTPase</fullName>
        <ecNumber evidence="1">3.6.5.5</ecNumber>
    </recommendedName>
</protein>
<name>A0A1D1VZP9_RAMVA</name>
<keyword evidence="6" id="KW-0505">Motor protein</keyword>
<dbReference type="GO" id="GO:0016185">
    <property type="term" value="P:synaptic vesicle budding from presynaptic endocytic zone membrane"/>
    <property type="evidence" value="ECO:0007669"/>
    <property type="project" value="TreeGrafter"/>
</dbReference>
<dbReference type="GO" id="GO:0031623">
    <property type="term" value="P:receptor internalization"/>
    <property type="evidence" value="ECO:0007669"/>
    <property type="project" value="TreeGrafter"/>
</dbReference>
<comment type="caution">
    <text evidence="11">The sequence shown here is derived from an EMBL/GenBank/DDBJ whole genome shotgun (WGS) entry which is preliminary data.</text>
</comment>
<dbReference type="InterPro" id="IPR030381">
    <property type="entry name" value="G_DYNAMIN_dom"/>
</dbReference>
<dbReference type="InterPro" id="IPR001849">
    <property type="entry name" value="PH_domain"/>
</dbReference>
<feature type="domain" description="PH" evidence="8">
    <location>
        <begin position="385"/>
        <end position="491"/>
    </location>
</feature>
<dbReference type="InterPro" id="IPR022812">
    <property type="entry name" value="Dynamin"/>
</dbReference>
<dbReference type="InterPro" id="IPR020850">
    <property type="entry name" value="GED_dom"/>
</dbReference>
<dbReference type="STRING" id="947166.A0A1D1VZP9"/>
<reference evidence="11 12" key="1">
    <citation type="journal article" date="2016" name="Nat. Commun.">
        <title>Extremotolerant tardigrade genome and improved radiotolerance of human cultured cells by tardigrade-unique protein.</title>
        <authorList>
            <person name="Hashimoto T."/>
            <person name="Horikawa D.D."/>
            <person name="Saito Y."/>
            <person name="Kuwahara H."/>
            <person name="Kozuka-Hata H."/>
            <person name="Shin-I T."/>
            <person name="Minakuchi Y."/>
            <person name="Ohishi K."/>
            <person name="Motoyama A."/>
            <person name="Aizu T."/>
            <person name="Enomoto A."/>
            <person name="Kondo K."/>
            <person name="Tanaka S."/>
            <person name="Hara Y."/>
            <person name="Koshikawa S."/>
            <person name="Sagara H."/>
            <person name="Miura T."/>
            <person name="Yokobori S."/>
            <person name="Miyagawa K."/>
            <person name="Suzuki Y."/>
            <person name="Kubo T."/>
            <person name="Oyama M."/>
            <person name="Kohara Y."/>
            <person name="Fujiyama A."/>
            <person name="Arakawa K."/>
            <person name="Katayama T."/>
            <person name="Toyoda A."/>
            <person name="Kunieda T."/>
        </authorList>
    </citation>
    <scope>NUCLEOTIDE SEQUENCE [LARGE SCALE GENOMIC DNA]</scope>
    <source>
        <strain evidence="11 12">YOKOZUNA-1</strain>
    </source>
</reference>
<accession>A0A1D1VZP9</accession>
<dbReference type="EMBL" id="BDGG01000011">
    <property type="protein sequence ID" value="GAV04514.1"/>
    <property type="molecule type" value="Genomic_DNA"/>
</dbReference>
<dbReference type="SUPFAM" id="SSF50729">
    <property type="entry name" value="PH domain-like"/>
    <property type="match status" value="1"/>
</dbReference>
<dbReference type="SUPFAM" id="SSF52540">
    <property type="entry name" value="P-loop containing nucleoside triphosphate hydrolases"/>
    <property type="match status" value="1"/>
</dbReference>
<dbReference type="GO" id="GO:0003924">
    <property type="term" value="F:GTPase activity"/>
    <property type="evidence" value="ECO:0007669"/>
    <property type="project" value="InterPro"/>
</dbReference>
<evidence type="ECO:0000256" key="3">
    <source>
        <dbReference type="ARBA" id="ARBA00022741"/>
    </source>
</evidence>
<evidence type="ECO:0000313" key="12">
    <source>
        <dbReference type="Proteomes" id="UP000186922"/>
    </source>
</evidence>
<dbReference type="Gene3D" id="1.20.120.1240">
    <property type="entry name" value="Dynamin, middle domain"/>
    <property type="match status" value="1"/>
</dbReference>
<dbReference type="Pfam" id="PF01031">
    <property type="entry name" value="Dynamin_M"/>
    <property type="match status" value="1"/>
</dbReference>
<dbReference type="Gene3D" id="3.40.50.300">
    <property type="entry name" value="P-loop containing nucleotide triphosphate hydrolases"/>
    <property type="match status" value="1"/>
</dbReference>
<dbReference type="GO" id="GO:0005886">
    <property type="term" value="C:plasma membrane"/>
    <property type="evidence" value="ECO:0007669"/>
    <property type="project" value="TreeGrafter"/>
</dbReference>
<proteinExistence type="predicted"/>
<dbReference type="SMART" id="SM00233">
    <property type="entry name" value="PH"/>
    <property type="match status" value="1"/>
</dbReference>
<dbReference type="Gene3D" id="2.30.29.30">
    <property type="entry name" value="Pleckstrin-homology domain (PH domain)/Phosphotyrosine-binding domain (PTB)"/>
    <property type="match status" value="1"/>
</dbReference>
<evidence type="ECO:0000256" key="6">
    <source>
        <dbReference type="ARBA" id="ARBA00023175"/>
    </source>
</evidence>
<dbReference type="CDD" id="cd08771">
    <property type="entry name" value="DLP_1"/>
    <property type="match status" value="1"/>
</dbReference>
<evidence type="ECO:0000313" key="11">
    <source>
        <dbReference type="EMBL" id="GAV04514.1"/>
    </source>
</evidence>
<dbReference type="InterPro" id="IPR027417">
    <property type="entry name" value="P-loop_NTPase"/>
</dbReference>
<evidence type="ECO:0000256" key="1">
    <source>
        <dbReference type="ARBA" id="ARBA00011980"/>
    </source>
</evidence>
<dbReference type="AlphaFoldDB" id="A0A1D1VZP9"/>
<dbReference type="SMART" id="SM00302">
    <property type="entry name" value="GED"/>
    <property type="match status" value="1"/>
</dbReference>
<dbReference type="PROSITE" id="PS51718">
    <property type="entry name" value="G_DYNAMIN_2"/>
    <property type="match status" value="1"/>
</dbReference>
<keyword evidence="2" id="KW-0493">Microtubule</keyword>
<feature type="compositionally biased region" description="Low complexity" evidence="7">
    <location>
        <begin position="668"/>
        <end position="679"/>
    </location>
</feature>
<dbReference type="GO" id="GO:0005525">
    <property type="term" value="F:GTP binding"/>
    <property type="evidence" value="ECO:0007669"/>
    <property type="project" value="UniProtKB-KW"/>
</dbReference>
<gene>
    <name evidence="11" type="primary">RvY_14783-1</name>
    <name evidence="11" type="synonym">RvY_14783.1</name>
    <name evidence="11" type="ORF">RvY_14783</name>
</gene>
<dbReference type="Pfam" id="PF00169">
    <property type="entry name" value="PH"/>
    <property type="match status" value="1"/>
</dbReference>
<dbReference type="GO" id="GO:0005737">
    <property type="term" value="C:cytoplasm"/>
    <property type="evidence" value="ECO:0007669"/>
    <property type="project" value="TreeGrafter"/>
</dbReference>
<feature type="region of interest" description="Disordered" evidence="7">
    <location>
        <begin position="663"/>
        <end position="686"/>
    </location>
</feature>
<dbReference type="InterPro" id="IPR001401">
    <property type="entry name" value="Dynamin_GTPase"/>
</dbReference>
<dbReference type="GO" id="GO:0008017">
    <property type="term" value="F:microtubule binding"/>
    <property type="evidence" value="ECO:0007669"/>
    <property type="project" value="TreeGrafter"/>
</dbReference>
<keyword evidence="3" id="KW-0547">Nucleotide-binding</keyword>
<dbReference type="InterPro" id="IPR003130">
    <property type="entry name" value="GED"/>
</dbReference>
<dbReference type="Pfam" id="PF02212">
    <property type="entry name" value="GED"/>
    <property type="match status" value="1"/>
</dbReference>
<dbReference type="InterPro" id="IPR045063">
    <property type="entry name" value="Dynamin_N"/>
</dbReference>
<dbReference type="SMART" id="SM00053">
    <property type="entry name" value="DYNc"/>
    <property type="match status" value="1"/>
</dbReference>
<organism evidence="11 12">
    <name type="scientific">Ramazzottius varieornatus</name>
    <name type="common">Water bear</name>
    <name type="synonym">Tardigrade</name>
    <dbReference type="NCBI Taxonomy" id="947166"/>
    <lineage>
        <taxon>Eukaryota</taxon>
        <taxon>Metazoa</taxon>
        <taxon>Ecdysozoa</taxon>
        <taxon>Tardigrada</taxon>
        <taxon>Eutardigrada</taxon>
        <taxon>Parachela</taxon>
        <taxon>Hypsibioidea</taxon>
        <taxon>Ramazzottiidae</taxon>
        <taxon>Ramazzottius</taxon>
    </lineage>
</organism>
<dbReference type="PANTHER" id="PTHR11566">
    <property type="entry name" value="DYNAMIN"/>
    <property type="match status" value="1"/>
</dbReference>
<evidence type="ECO:0000256" key="2">
    <source>
        <dbReference type="ARBA" id="ARBA00022701"/>
    </source>
</evidence>
<evidence type="ECO:0000256" key="7">
    <source>
        <dbReference type="SAM" id="MobiDB-lite"/>
    </source>
</evidence>
<dbReference type="Pfam" id="PF00350">
    <property type="entry name" value="Dynamin_N"/>
    <property type="match status" value="1"/>
</dbReference>
<dbReference type="PROSITE" id="PS51388">
    <property type="entry name" value="GED"/>
    <property type="match status" value="1"/>
</dbReference>
<evidence type="ECO:0000259" key="10">
    <source>
        <dbReference type="PROSITE" id="PS51718"/>
    </source>
</evidence>
<feature type="domain" description="Dynamin-type G" evidence="10">
    <location>
        <begin position="1"/>
        <end position="155"/>
    </location>
</feature>
<dbReference type="PROSITE" id="PS50003">
    <property type="entry name" value="PH_DOMAIN"/>
    <property type="match status" value="1"/>
</dbReference>
<dbReference type="PRINTS" id="PR00195">
    <property type="entry name" value="DYNAMIN"/>
</dbReference>
<dbReference type="InterPro" id="IPR000375">
    <property type="entry name" value="Dynamin_stalk"/>
</dbReference>
<dbReference type="InterPro" id="IPR011993">
    <property type="entry name" value="PH-like_dom_sf"/>
</dbReference>
<evidence type="ECO:0000259" key="8">
    <source>
        <dbReference type="PROSITE" id="PS50003"/>
    </source>
</evidence>
<evidence type="ECO:0000256" key="5">
    <source>
        <dbReference type="ARBA" id="ARBA00023134"/>
    </source>
</evidence>
<dbReference type="OrthoDB" id="5061070at2759"/>
<dbReference type="GO" id="GO:0005874">
    <property type="term" value="C:microtubule"/>
    <property type="evidence" value="ECO:0007669"/>
    <property type="project" value="UniProtKB-KW"/>
</dbReference>
<keyword evidence="5" id="KW-0342">GTP-binding</keyword>
<sequence length="748" mass="85302">MTKVPIGDQPKDIEKQIREIVLDYVKRENCLILAVSPANSDLANSDALKISKEIDPMGMRTIGVITKLDLMDEGTDAREIFENKLLPLRRGYIGVVSRSQKDIDGRKDIYAALESEQNFFLNHPCYRHMANRMGTPYLQQVLNRELIQHIHDVLPTMRERIQKQVTAMEKQMRDYHVYTADDEPAKRTKLMLVLIQQFANDFERVIEGAAAGHYDVNTNELSGGARINRLFHEQFAYEMEKTNFAETELRREIAYAIRNIHGVRIGLFTPDKAFETIVRTQIVKLKEPALRCVDMVVAELAKILHEISEKLVLFPRLRDEVEKLISRQMRIKEKTAKDQIRMMLDIELAYMNTNHEDFIGFQNFGPSNATTETANKSTKPSVENPVIRKGYLTVQRTGNFMRGAKDQWFVLTVEDFTWYNDMSEVERKFIIPVKGLKYLEIDAGFLSRRPVVALYNTDGRCVYKNQKQLELTCTNADEMDRWRNAFAKAGIEVTRVEEKIKNIFQHSINGGTDTMDPQLERQVDIIRNLVESYMKIVCKNVRDTVPKTIVHLLISEMKQYIHCELLPDLYALGNQQVLMEESVSAVARRRAALATYETCRKALRIIDEVVVETLTPERNDLPQPLPMIDNEKRQLSQIAVNALPTLDGSSMKDLLNAIPTIKPPPGPMKSSSSTSLKAAPPVPTRPGMQLQQAQMAAQVISQNRTMVKETMSVFSVHETGTLSMAFGDKDGAEIRLPLPLAPRPLPLQ</sequence>
<dbReference type="GO" id="GO:0098793">
    <property type="term" value="C:presynapse"/>
    <property type="evidence" value="ECO:0007669"/>
    <property type="project" value="GOC"/>
</dbReference>
<evidence type="ECO:0000259" key="9">
    <source>
        <dbReference type="PROSITE" id="PS51388"/>
    </source>
</evidence>
<dbReference type="EC" id="3.6.5.5" evidence="1"/>
<keyword evidence="12" id="KW-1185">Reference proteome</keyword>
<evidence type="ECO:0000256" key="4">
    <source>
        <dbReference type="ARBA" id="ARBA00022801"/>
    </source>
</evidence>